<evidence type="ECO:0000313" key="2">
    <source>
        <dbReference type="EMBL" id="KTD51518.1"/>
    </source>
</evidence>
<evidence type="ECO:0000313" key="3">
    <source>
        <dbReference type="Proteomes" id="UP000054618"/>
    </source>
</evidence>
<dbReference type="InterPro" id="IPR036291">
    <property type="entry name" value="NAD(P)-bd_dom_sf"/>
</dbReference>
<organism evidence="2 3">
    <name type="scientific">Legionella quinlivanii</name>
    <dbReference type="NCBI Taxonomy" id="45073"/>
    <lineage>
        <taxon>Bacteria</taxon>
        <taxon>Pseudomonadati</taxon>
        <taxon>Pseudomonadota</taxon>
        <taxon>Gammaproteobacteria</taxon>
        <taxon>Legionellales</taxon>
        <taxon>Legionellaceae</taxon>
        <taxon>Legionella</taxon>
    </lineage>
</organism>
<dbReference type="PANTHER" id="PTHR43377">
    <property type="entry name" value="BILIVERDIN REDUCTASE A"/>
    <property type="match status" value="1"/>
</dbReference>
<evidence type="ECO:0000259" key="1">
    <source>
        <dbReference type="Pfam" id="PF01408"/>
    </source>
</evidence>
<dbReference type="SUPFAM" id="SSF51735">
    <property type="entry name" value="NAD(P)-binding Rossmann-fold domains"/>
    <property type="match status" value="1"/>
</dbReference>
<feature type="domain" description="Gfo/Idh/MocA-like oxidoreductase N-terminal" evidence="1">
    <location>
        <begin position="4"/>
        <end position="120"/>
    </location>
</feature>
<dbReference type="PATRIC" id="fig|45073.5.peg.388"/>
<comment type="caution">
    <text evidence="2">The sequence shown here is derived from an EMBL/GenBank/DDBJ whole genome shotgun (WGS) entry which is preliminary data.</text>
</comment>
<dbReference type="GO" id="GO:0000166">
    <property type="term" value="F:nucleotide binding"/>
    <property type="evidence" value="ECO:0007669"/>
    <property type="project" value="InterPro"/>
</dbReference>
<dbReference type="InterPro" id="IPR000683">
    <property type="entry name" value="Gfo/Idh/MocA-like_OxRdtase_N"/>
</dbReference>
<dbReference type="AlphaFoldDB" id="A0A0W0Y4K9"/>
<gene>
    <name evidence="2" type="ORF">Lqui_0362</name>
</gene>
<dbReference type="STRING" id="45073.Lqui_0362"/>
<sequence length="326" mass="36140">MRVLKCAVVGVGYLGRFHAQKYKLLPNAELVAVCDANPATCEAVASELEVSACHNYRELFGKVEAVSIAATTNQHYEIAKEFLKQGIHVLIEKPITETVEQADELIQLAAYHRAKIQVGHLERFNSARMALDEYLDKPLFIESQRLAPFNLRGTDVNVILDVMIHDIDIIQSIVSSPIIHIDAQGAPVLSRSADIANSIDIANARITFANQCVANVTASRISFKTERKTRIFQQDSYLSIDYHNKQFAVFKKGDGEMFPGIPNIVRHESVFEKSDALLEEIKAFVSCVLNDTKPLVCGQQGRDVLSTAATITSLIQNNLASRHAHI</sequence>
<dbReference type="OrthoDB" id="9774191at2"/>
<accession>A0A0W0Y4K9</accession>
<dbReference type="SUPFAM" id="SSF55347">
    <property type="entry name" value="Glyceraldehyde-3-phosphate dehydrogenase-like, C-terminal domain"/>
    <property type="match status" value="1"/>
</dbReference>
<protein>
    <submittedName>
        <fullName evidence="2">Oxidoreductase</fullName>
    </submittedName>
</protein>
<proteinExistence type="predicted"/>
<dbReference type="RefSeq" id="WP_058507277.1">
    <property type="nucleotide sequence ID" value="NZ_CAAAIK010000019.1"/>
</dbReference>
<dbReference type="Gene3D" id="3.40.50.720">
    <property type="entry name" value="NAD(P)-binding Rossmann-like Domain"/>
    <property type="match status" value="1"/>
</dbReference>
<reference evidence="2 3" key="1">
    <citation type="submission" date="2015-11" db="EMBL/GenBank/DDBJ databases">
        <title>Genomic analysis of 38 Legionella species identifies large and diverse effector repertoires.</title>
        <authorList>
            <person name="Burstein D."/>
            <person name="Amaro F."/>
            <person name="Zusman T."/>
            <person name="Lifshitz Z."/>
            <person name="Cohen O."/>
            <person name="Gilbert J.A."/>
            <person name="Pupko T."/>
            <person name="Shuman H.A."/>
            <person name="Segal G."/>
        </authorList>
    </citation>
    <scope>NUCLEOTIDE SEQUENCE [LARGE SCALE GENOMIC DNA]</scope>
    <source>
        <strain evidence="2 3">CDC#1442-AUS-E</strain>
    </source>
</reference>
<dbReference type="EMBL" id="LNYS01000006">
    <property type="protein sequence ID" value="KTD51518.1"/>
    <property type="molecule type" value="Genomic_DNA"/>
</dbReference>
<dbReference type="Gene3D" id="3.30.360.10">
    <property type="entry name" value="Dihydrodipicolinate Reductase, domain 2"/>
    <property type="match status" value="1"/>
</dbReference>
<dbReference type="InterPro" id="IPR051450">
    <property type="entry name" value="Gfo/Idh/MocA_Oxidoreductases"/>
</dbReference>
<dbReference type="Proteomes" id="UP000054618">
    <property type="component" value="Unassembled WGS sequence"/>
</dbReference>
<dbReference type="PANTHER" id="PTHR43377:SF1">
    <property type="entry name" value="BILIVERDIN REDUCTASE A"/>
    <property type="match status" value="1"/>
</dbReference>
<name>A0A0W0Y4K9_9GAMM</name>
<dbReference type="Pfam" id="PF01408">
    <property type="entry name" value="GFO_IDH_MocA"/>
    <property type="match status" value="1"/>
</dbReference>
<keyword evidence="3" id="KW-1185">Reference proteome</keyword>